<dbReference type="Proteomes" id="UP000070620">
    <property type="component" value="Unassembled WGS sequence"/>
</dbReference>
<keyword evidence="4 7" id="KW-0812">Transmembrane</keyword>
<keyword evidence="2 7" id="KW-0813">Transport</keyword>
<dbReference type="PANTHER" id="PTHR30151">
    <property type="entry name" value="ALKANE SULFONATE ABC TRANSPORTER-RELATED, MEMBRANE SUBUNIT"/>
    <property type="match status" value="1"/>
</dbReference>
<evidence type="ECO:0000256" key="1">
    <source>
        <dbReference type="ARBA" id="ARBA00004651"/>
    </source>
</evidence>
<sequence>MPSSPSGAEVSSQAVPGRRPLWAARPAGTRLVDRAWGRAGLRCLTLAVLLVAWQVAGTAGGVGLPSPARTATALAELLADPAFHRALWATNQALVLGFGLAVAVALPLGLLMGRLDLVNRTVRPYLSLLIAVPVIAFIPVIQATLGLTLSARVAVVFLFSVAYVAVNCAVGVRSTDPALVEMARSFGAGRLATIREVVLPAAVPGLMAGVRVGLGQALIGMVVAELALVGAGVGSLIAEFQGRFQVASVMAVTLVVVAEGVLLLSLAAWCERRLSRWKGGTA</sequence>
<feature type="transmembrane region" description="Helical" evidence="7">
    <location>
        <begin position="125"/>
        <end position="145"/>
    </location>
</feature>
<keyword evidence="3" id="KW-1003">Cell membrane</keyword>
<name>A0A136PNC2_9ACTN</name>
<protein>
    <recommendedName>
        <fullName evidence="8">ABC transmembrane type-1 domain-containing protein</fullName>
    </recommendedName>
</protein>
<dbReference type="Gene3D" id="1.10.3720.10">
    <property type="entry name" value="MetI-like"/>
    <property type="match status" value="1"/>
</dbReference>
<dbReference type="EMBL" id="LRQV01000095">
    <property type="protein sequence ID" value="KXK59837.1"/>
    <property type="molecule type" value="Genomic_DNA"/>
</dbReference>
<dbReference type="OrthoDB" id="3173654at2"/>
<dbReference type="InterPro" id="IPR000515">
    <property type="entry name" value="MetI-like"/>
</dbReference>
<feature type="domain" description="ABC transmembrane type-1" evidence="8">
    <location>
        <begin position="87"/>
        <end position="265"/>
    </location>
</feature>
<organism evidence="9 10">
    <name type="scientific">Micromonospora rosaria</name>
    <dbReference type="NCBI Taxonomy" id="47874"/>
    <lineage>
        <taxon>Bacteria</taxon>
        <taxon>Bacillati</taxon>
        <taxon>Actinomycetota</taxon>
        <taxon>Actinomycetes</taxon>
        <taxon>Micromonosporales</taxon>
        <taxon>Micromonosporaceae</taxon>
        <taxon>Micromonospora</taxon>
    </lineage>
</organism>
<keyword evidence="5 7" id="KW-1133">Transmembrane helix</keyword>
<dbReference type="AlphaFoldDB" id="A0A136PNC2"/>
<dbReference type="InterPro" id="IPR035906">
    <property type="entry name" value="MetI-like_sf"/>
</dbReference>
<proteinExistence type="inferred from homology"/>
<evidence type="ECO:0000256" key="4">
    <source>
        <dbReference type="ARBA" id="ARBA00022692"/>
    </source>
</evidence>
<evidence type="ECO:0000313" key="9">
    <source>
        <dbReference type="EMBL" id="KXK59837.1"/>
    </source>
</evidence>
<evidence type="ECO:0000256" key="2">
    <source>
        <dbReference type="ARBA" id="ARBA00022448"/>
    </source>
</evidence>
<accession>A0A136PNC2</accession>
<feature type="transmembrane region" description="Helical" evidence="7">
    <location>
        <begin position="217"/>
        <end position="238"/>
    </location>
</feature>
<dbReference type="CDD" id="cd06261">
    <property type="entry name" value="TM_PBP2"/>
    <property type="match status" value="1"/>
</dbReference>
<feature type="transmembrane region" description="Helical" evidence="7">
    <location>
        <begin position="39"/>
        <end position="56"/>
    </location>
</feature>
<dbReference type="GO" id="GO:0005886">
    <property type="term" value="C:plasma membrane"/>
    <property type="evidence" value="ECO:0007669"/>
    <property type="project" value="UniProtKB-SubCell"/>
</dbReference>
<feature type="transmembrane region" description="Helical" evidence="7">
    <location>
        <begin position="151"/>
        <end position="172"/>
    </location>
</feature>
<evidence type="ECO:0000256" key="5">
    <source>
        <dbReference type="ARBA" id="ARBA00022989"/>
    </source>
</evidence>
<feature type="transmembrane region" description="Helical" evidence="7">
    <location>
        <begin position="244"/>
        <end position="269"/>
    </location>
</feature>
<dbReference type="Pfam" id="PF00528">
    <property type="entry name" value="BPD_transp_1"/>
    <property type="match status" value="1"/>
</dbReference>
<keyword evidence="6 7" id="KW-0472">Membrane</keyword>
<feature type="transmembrane region" description="Helical" evidence="7">
    <location>
        <begin position="93"/>
        <end position="113"/>
    </location>
</feature>
<evidence type="ECO:0000256" key="3">
    <source>
        <dbReference type="ARBA" id="ARBA00022475"/>
    </source>
</evidence>
<comment type="subcellular location">
    <subcellularLocation>
        <location evidence="1 7">Cell membrane</location>
        <topology evidence="1 7">Multi-pass membrane protein</topology>
    </subcellularLocation>
</comment>
<dbReference type="SUPFAM" id="SSF161098">
    <property type="entry name" value="MetI-like"/>
    <property type="match status" value="1"/>
</dbReference>
<dbReference type="PANTHER" id="PTHR30151:SF41">
    <property type="entry name" value="ABC TRANSPORTER PERMEASE PROTEIN"/>
    <property type="match status" value="1"/>
</dbReference>
<dbReference type="GO" id="GO:0055085">
    <property type="term" value="P:transmembrane transport"/>
    <property type="evidence" value="ECO:0007669"/>
    <property type="project" value="InterPro"/>
</dbReference>
<evidence type="ECO:0000256" key="6">
    <source>
        <dbReference type="ARBA" id="ARBA00023136"/>
    </source>
</evidence>
<evidence type="ECO:0000313" key="10">
    <source>
        <dbReference type="Proteomes" id="UP000070620"/>
    </source>
</evidence>
<evidence type="ECO:0000256" key="7">
    <source>
        <dbReference type="RuleBase" id="RU363032"/>
    </source>
</evidence>
<evidence type="ECO:0000259" key="8">
    <source>
        <dbReference type="PROSITE" id="PS50928"/>
    </source>
</evidence>
<keyword evidence="10" id="KW-1185">Reference proteome</keyword>
<gene>
    <name evidence="9" type="ORF">AWW66_22180</name>
</gene>
<comment type="similarity">
    <text evidence="7">Belongs to the binding-protein-dependent transport system permease family.</text>
</comment>
<dbReference type="PROSITE" id="PS50928">
    <property type="entry name" value="ABC_TM1"/>
    <property type="match status" value="1"/>
</dbReference>
<reference evidence="9 10" key="1">
    <citation type="submission" date="2016-01" db="EMBL/GenBank/DDBJ databases">
        <title>Whole genome sequence and analysis of Micromonospora rosaria DSM 803, which can produce antibacterial substance rosamicin.</title>
        <authorList>
            <person name="Yang H."/>
            <person name="He X."/>
            <person name="Zhu D."/>
        </authorList>
    </citation>
    <scope>NUCLEOTIDE SEQUENCE [LARGE SCALE GENOMIC DNA]</scope>
    <source>
        <strain evidence="9 10">DSM 803</strain>
    </source>
</reference>
<comment type="caution">
    <text evidence="9">The sequence shown here is derived from an EMBL/GenBank/DDBJ whole genome shotgun (WGS) entry which is preliminary data.</text>
</comment>